<dbReference type="RefSeq" id="WP_111535796.1">
    <property type="nucleotide sequence ID" value="NZ_QKZL01000002.1"/>
</dbReference>
<evidence type="ECO:0000313" key="6">
    <source>
        <dbReference type="EMBL" id="PZX18902.1"/>
    </source>
</evidence>
<dbReference type="PIRSF" id="PIRSF036466">
    <property type="entry name" value="UCP036466"/>
    <property type="match status" value="1"/>
</dbReference>
<dbReference type="EMBL" id="QKZL01000002">
    <property type="protein sequence ID" value="PZX18902.1"/>
    <property type="molecule type" value="Genomic_DNA"/>
</dbReference>
<evidence type="ECO:0000256" key="3">
    <source>
        <dbReference type="ARBA" id="ARBA00022989"/>
    </source>
</evidence>
<reference evidence="6 7" key="1">
    <citation type="submission" date="2018-06" db="EMBL/GenBank/DDBJ databases">
        <title>Genomic Encyclopedia of Archaeal and Bacterial Type Strains, Phase II (KMG-II): from individual species to whole genera.</title>
        <authorList>
            <person name="Goeker M."/>
        </authorList>
    </citation>
    <scope>NUCLEOTIDE SEQUENCE [LARGE SCALE GENOMIC DNA]</scope>
    <source>
        <strain evidence="6 7">DSM 22009</strain>
    </source>
</reference>
<keyword evidence="4 5" id="KW-0472">Membrane</keyword>
<feature type="transmembrane region" description="Helical" evidence="5">
    <location>
        <begin position="7"/>
        <end position="25"/>
    </location>
</feature>
<sequence>MNYCAMILLYVALGSGLLGFGGLAYTTAGLAQGMFFISLLAFVIIAAIKLVQTNRDL</sequence>
<dbReference type="Proteomes" id="UP000248916">
    <property type="component" value="Unassembled WGS sequence"/>
</dbReference>
<keyword evidence="7" id="KW-1185">Reference proteome</keyword>
<protein>
    <submittedName>
        <fullName evidence="6">Uncharacterized protein DUF1328</fullName>
    </submittedName>
</protein>
<dbReference type="GO" id="GO:0005886">
    <property type="term" value="C:plasma membrane"/>
    <property type="evidence" value="ECO:0007669"/>
    <property type="project" value="InterPro"/>
</dbReference>
<feature type="transmembrane region" description="Helical" evidence="5">
    <location>
        <begin position="31"/>
        <end position="51"/>
    </location>
</feature>
<comment type="caution">
    <text evidence="6">The sequence shown here is derived from an EMBL/GenBank/DDBJ whole genome shotgun (WGS) entry which is preliminary data.</text>
</comment>
<keyword evidence="3 5" id="KW-1133">Transmembrane helix</keyword>
<dbReference type="Pfam" id="PF07043">
    <property type="entry name" value="DUF1328"/>
    <property type="match status" value="1"/>
</dbReference>
<organism evidence="6 7">
    <name type="scientific">Palleronia aestuarii</name>
    <dbReference type="NCBI Taxonomy" id="568105"/>
    <lineage>
        <taxon>Bacteria</taxon>
        <taxon>Pseudomonadati</taxon>
        <taxon>Pseudomonadota</taxon>
        <taxon>Alphaproteobacteria</taxon>
        <taxon>Rhodobacterales</taxon>
        <taxon>Roseobacteraceae</taxon>
        <taxon>Palleronia</taxon>
    </lineage>
</organism>
<evidence type="ECO:0000313" key="7">
    <source>
        <dbReference type="Proteomes" id="UP000248916"/>
    </source>
</evidence>
<proteinExistence type="predicted"/>
<accession>A0A2W7P671</accession>
<evidence type="ECO:0000256" key="2">
    <source>
        <dbReference type="ARBA" id="ARBA00022692"/>
    </source>
</evidence>
<gene>
    <name evidence="6" type="ORF">LX81_00595</name>
</gene>
<keyword evidence="2 5" id="KW-0812">Transmembrane</keyword>
<evidence type="ECO:0000256" key="5">
    <source>
        <dbReference type="SAM" id="Phobius"/>
    </source>
</evidence>
<keyword evidence="1" id="KW-1003">Cell membrane</keyword>
<dbReference type="InterPro" id="IPR009760">
    <property type="entry name" value="DUF1328"/>
</dbReference>
<dbReference type="AlphaFoldDB" id="A0A2W7P671"/>
<name>A0A2W7P671_9RHOB</name>
<evidence type="ECO:0000256" key="1">
    <source>
        <dbReference type="ARBA" id="ARBA00022475"/>
    </source>
</evidence>
<evidence type="ECO:0000256" key="4">
    <source>
        <dbReference type="ARBA" id="ARBA00023136"/>
    </source>
</evidence>